<keyword evidence="3" id="KW-1185">Reference proteome</keyword>
<dbReference type="RefSeq" id="WP_141846298.1">
    <property type="nucleotide sequence ID" value="NZ_BAAAPR010000006.1"/>
</dbReference>
<evidence type="ECO:0000313" key="3">
    <source>
        <dbReference type="Proteomes" id="UP000317893"/>
    </source>
</evidence>
<proteinExistence type="predicted"/>
<accession>A0A542DW68</accession>
<keyword evidence="1" id="KW-0812">Transmembrane</keyword>
<feature type="transmembrane region" description="Helical" evidence="1">
    <location>
        <begin position="44"/>
        <end position="65"/>
    </location>
</feature>
<name>A0A542DW68_9MICO</name>
<keyword evidence="1" id="KW-0472">Membrane</keyword>
<dbReference type="Proteomes" id="UP000317893">
    <property type="component" value="Unassembled WGS sequence"/>
</dbReference>
<dbReference type="EMBL" id="VFMN01000001">
    <property type="protein sequence ID" value="TQJ07342.1"/>
    <property type="molecule type" value="Genomic_DNA"/>
</dbReference>
<evidence type="ECO:0000256" key="1">
    <source>
        <dbReference type="SAM" id="Phobius"/>
    </source>
</evidence>
<gene>
    <name evidence="2" type="ORF">FB458_0403</name>
</gene>
<keyword evidence="1" id="KW-1133">Transmembrane helix</keyword>
<reference evidence="2 3" key="1">
    <citation type="submission" date="2019-06" db="EMBL/GenBank/DDBJ databases">
        <title>Sequencing the genomes of 1000 actinobacteria strains.</title>
        <authorList>
            <person name="Klenk H.-P."/>
        </authorList>
    </citation>
    <scope>NUCLEOTIDE SEQUENCE [LARGE SCALE GENOMIC DNA]</scope>
    <source>
        <strain evidence="2 3">DSM 18607</strain>
    </source>
</reference>
<organism evidence="2 3">
    <name type="scientific">Lapillicoccus jejuensis</name>
    <dbReference type="NCBI Taxonomy" id="402171"/>
    <lineage>
        <taxon>Bacteria</taxon>
        <taxon>Bacillati</taxon>
        <taxon>Actinomycetota</taxon>
        <taxon>Actinomycetes</taxon>
        <taxon>Micrococcales</taxon>
        <taxon>Intrasporangiaceae</taxon>
        <taxon>Lapillicoccus</taxon>
    </lineage>
</organism>
<sequence>MSTVLDPFEQALRDELRAVTPPDGVTVGPGAVVAAGRRVRRRRLVLTGGTAVVLVALVVAVTTTLTGGRRPTAPAGPVAPVGLTEVTAPPGDPAATYGVTVGGVGTSATVWTRGTGGWTRAVDVALDPEHRRSASVVLPGSTTLVGFVPSGAARRAVVANTDLGGIASRPAATPVVGSSWSAFVTVPGWTSTQRVGPTDLVWWAADGVPVDADGRRGWSTSVDGVAYWLDARSRLWGQQDTDEVVALTARVGVVTGVGRTGPDGVRQTWSTLVPASVPAGPVRVVLGGGSQVTGAVGRLGPLGVLVARASDPQDPPTRLEWTAVDGRASTYPLG</sequence>
<evidence type="ECO:0000313" key="2">
    <source>
        <dbReference type="EMBL" id="TQJ07342.1"/>
    </source>
</evidence>
<comment type="caution">
    <text evidence="2">The sequence shown here is derived from an EMBL/GenBank/DDBJ whole genome shotgun (WGS) entry which is preliminary data.</text>
</comment>
<protein>
    <submittedName>
        <fullName evidence="2">Uncharacterized protein</fullName>
    </submittedName>
</protein>
<dbReference type="AlphaFoldDB" id="A0A542DW68"/>